<feature type="transmembrane region" description="Helical" evidence="2">
    <location>
        <begin position="135"/>
        <end position="156"/>
    </location>
</feature>
<feature type="region of interest" description="Disordered" evidence="1">
    <location>
        <begin position="100"/>
        <end position="125"/>
    </location>
</feature>
<evidence type="ECO:0000313" key="3">
    <source>
        <dbReference type="EMBL" id="KAG7365356.1"/>
    </source>
</evidence>
<dbReference type="PANTHER" id="PTHR33802">
    <property type="entry name" value="SI:CH211-161H7.5-RELATED"/>
    <property type="match status" value="1"/>
</dbReference>
<feature type="compositionally biased region" description="Polar residues" evidence="1">
    <location>
        <begin position="447"/>
        <end position="456"/>
    </location>
</feature>
<reference evidence="3" key="1">
    <citation type="journal article" date="2021" name="Sci. Rep.">
        <title>Diploid genomic architecture of Nitzschia inconspicua, an elite biomass production diatom.</title>
        <authorList>
            <person name="Oliver A."/>
            <person name="Podell S."/>
            <person name="Pinowska A."/>
            <person name="Traller J.C."/>
            <person name="Smith S.R."/>
            <person name="McClure R."/>
            <person name="Beliaev A."/>
            <person name="Bohutskyi P."/>
            <person name="Hill E.A."/>
            <person name="Rabines A."/>
            <person name="Zheng H."/>
            <person name="Allen L.Z."/>
            <person name="Kuo A."/>
            <person name="Grigoriev I.V."/>
            <person name="Allen A.E."/>
            <person name="Hazlebeck D."/>
            <person name="Allen E.E."/>
        </authorList>
    </citation>
    <scope>NUCLEOTIDE SEQUENCE</scope>
    <source>
        <strain evidence="3">Hildebrandi</strain>
    </source>
</reference>
<feature type="transmembrane region" description="Helical" evidence="2">
    <location>
        <begin position="336"/>
        <end position="355"/>
    </location>
</feature>
<dbReference type="PANTHER" id="PTHR33802:SF2">
    <property type="entry name" value="EF-HAND DOMAIN-CONTAINING PROTEIN"/>
    <property type="match status" value="1"/>
</dbReference>
<comment type="caution">
    <text evidence="3">The sequence shown here is derived from an EMBL/GenBank/DDBJ whole genome shotgun (WGS) entry which is preliminary data.</text>
</comment>
<evidence type="ECO:0000313" key="4">
    <source>
        <dbReference type="Proteomes" id="UP000693970"/>
    </source>
</evidence>
<evidence type="ECO:0000256" key="1">
    <source>
        <dbReference type="SAM" id="MobiDB-lite"/>
    </source>
</evidence>
<dbReference type="Proteomes" id="UP000693970">
    <property type="component" value="Unassembled WGS sequence"/>
</dbReference>
<dbReference type="EMBL" id="JAGRRH010000009">
    <property type="protein sequence ID" value="KAG7365356.1"/>
    <property type="molecule type" value="Genomic_DNA"/>
</dbReference>
<keyword evidence="2" id="KW-0472">Membrane</keyword>
<organism evidence="3 4">
    <name type="scientific">Nitzschia inconspicua</name>
    <dbReference type="NCBI Taxonomy" id="303405"/>
    <lineage>
        <taxon>Eukaryota</taxon>
        <taxon>Sar</taxon>
        <taxon>Stramenopiles</taxon>
        <taxon>Ochrophyta</taxon>
        <taxon>Bacillariophyta</taxon>
        <taxon>Bacillariophyceae</taxon>
        <taxon>Bacillariophycidae</taxon>
        <taxon>Bacillariales</taxon>
        <taxon>Bacillariaceae</taxon>
        <taxon>Nitzschia</taxon>
    </lineage>
</organism>
<gene>
    <name evidence="3" type="ORF">IV203_038559</name>
</gene>
<dbReference type="OrthoDB" id="44017at2759"/>
<proteinExistence type="predicted"/>
<feature type="transmembrane region" description="Helical" evidence="2">
    <location>
        <begin position="176"/>
        <end position="197"/>
    </location>
</feature>
<accession>A0A9K3LRN0</accession>
<reference evidence="3" key="2">
    <citation type="submission" date="2021-04" db="EMBL/GenBank/DDBJ databases">
        <authorList>
            <person name="Podell S."/>
        </authorList>
    </citation>
    <scope>NUCLEOTIDE SEQUENCE</scope>
    <source>
        <strain evidence="3">Hildebrandi</strain>
    </source>
</reference>
<feature type="region of interest" description="Disordered" evidence="1">
    <location>
        <begin position="418"/>
        <end position="485"/>
    </location>
</feature>
<feature type="compositionally biased region" description="Basic and acidic residues" evidence="1">
    <location>
        <begin position="1"/>
        <end position="17"/>
    </location>
</feature>
<feature type="transmembrane region" description="Helical" evidence="2">
    <location>
        <begin position="273"/>
        <end position="297"/>
    </location>
</feature>
<evidence type="ECO:0008006" key="5">
    <source>
        <dbReference type="Google" id="ProtNLM"/>
    </source>
</evidence>
<feature type="compositionally biased region" description="Pro residues" evidence="1">
    <location>
        <begin position="474"/>
        <end position="485"/>
    </location>
</feature>
<feature type="transmembrane region" description="Helical" evidence="2">
    <location>
        <begin position="375"/>
        <end position="396"/>
    </location>
</feature>
<keyword evidence="4" id="KW-1185">Reference proteome</keyword>
<sequence>MHCSQQDDSRDGSDNKQGDAATSAHPAMFSPVVGTASRTTYSVASDDDDDENDRYHSSANRRRRHYPLHPTVTPRSHAAAYNVDDLLGLDDNSLDDEFRTPLLFHDDNDDNESRNGRRRRPPPPPPLNGLNYLNVISYGLNVFVSYGIGYAGLFGILPTRWDISKQFETLVTPAEWAYYLWVPILIFECIFAVCQLLPKFRQRPIIQEGTGLFFFYICIIQTAWTLFFAFRLFVLSFVAVVAALLCLASLLASQQLMRGNGGNSRKSNLLEYWLFRFPFYIHAGWLIMCSVVQWSILFRYYTSNVGVQLAADIVALGVMLPPSTFFLTGQPSGPDFVIPLVIVWSYISIGVELRHPNDDLKELYGHDAIVAVRDATYFMAGIVVLMLIPRVFIWLVQEFCTITVIELMAEDEEEGEGYFGVGATTPADLTGTPSLTTRADGHDNTHNDTPNTSSRRVSFFQRLEVEDDEEVQNLPPPPIPPPDEQ</sequence>
<protein>
    <recommendedName>
        <fullName evidence="5">Transmembrane protein</fullName>
    </recommendedName>
</protein>
<dbReference type="AlphaFoldDB" id="A0A9K3LRN0"/>
<feature type="transmembrane region" description="Helical" evidence="2">
    <location>
        <begin position="233"/>
        <end position="252"/>
    </location>
</feature>
<keyword evidence="2" id="KW-0812">Transmembrane</keyword>
<feature type="transmembrane region" description="Helical" evidence="2">
    <location>
        <begin position="309"/>
        <end position="329"/>
    </location>
</feature>
<name>A0A9K3LRN0_9STRA</name>
<evidence type="ECO:0000256" key="2">
    <source>
        <dbReference type="SAM" id="Phobius"/>
    </source>
</evidence>
<feature type="region of interest" description="Disordered" evidence="1">
    <location>
        <begin position="1"/>
        <end position="73"/>
    </location>
</feature>
<keyword evidence="2" id="KW-1133">Transmembrane helix</keyword>
<feature type="transmembrane region" description="Helical" evidence="2">
    <location>
        <begin position="209"/>
        <end position="227"/>
    </location>
</feature>